<evidence type="ECO:0000313" key="4">
    <source>
        <dbReference type="Proteomes" id="UP000178129"/>
    </source>
</evidence>
<dbReference type="Proteomes" id="UP000178129">
    <property type="component" value="Unassembled WGS sequence"/>
</dbReference>
<evidence type="ECO:0000259" key="2">
    <source>
        <dbReference type="Pfam" id="PF20150"/>
    </source>
</evidence>
<protein>
    <recommendedName>
        <fullName evidence="2">2EXR domain-containing protein</fullName>
    </recommendedName>
</protein>
<feature type="compositionally biased region" description="Basic and acidic residues" evidence="1">
    <location>
        <begin position="204"/>
        <end position="215"/>
    </location>
</feature>
<evidence type="ECO:0000313" key="3">
    <source>
        <dbReference type="EMBL" id="CZS98669.1"/>
    </source>
</evidence>
<dbReference type="EMBL" id="FJUW01000015">
    <property type="protein sequence ID" value="CZS98669.1"/>
    <property type="molecule type" value="Genomic_DNA"/>
</dbReference>
<feature type="domain" description="2EXR" evidence="2">
    <location>
        <begin position="10"/>
        <end position="85"/>
    </location>
</feature>
<comment type="caution">
    <text evidence="3">The sequence shown here is derived from an EMBL/GenBank/DDBJ whole genome shotgun (WGS) entry which is preliminary data.</text>
</comment>
<proteinExistence type="predicted"/>
<reference evidence="4" key="1">
    <citation type="submission" date="2016-03" db="EMBL/GenBank/DDBJ databases">
        <authorList>
            <person name="Ploux O."/>
        </authorList>
    </citation>
    <scope>NUCLEOTIDE SEQUENCE [LARGE SCALE GENOMIC DNA]</scope>
    <source>
        <strain evidence="4">UK7</strain>
    </source>
</reference>
<dbReference type="InParanoid" id="A0A1E1KKV9"/>
<organism evidence="3 4">
    <name type="scientific">Rhynchosporium graminicola</name>
    <dbReference type="NCBI Taxonomy" id="2792576"/>
    <lineage>
        <taxon>Eukaryota</taxon>
        <taxon>Fungi</taxon>
        <taxon>Dikarya</taxon>
        <taxon>Ascomycota</taxon>
        <taxon>Pezizomycotina</taxon>
        <taxon>Leotiomycetes</taxon>
        <taxon>Helotiales</taxon>
        <taxon>Ploettnerulaceae</taxon>
        <taxon>Rhynchosporium</taxon>
    </lineage>
</organism>
<dbReference type="AlphaFoldDB" id="A0A1E1KKV9"/>
<dbReference type="InterPro" id="IPR045518">
    <property type="entry name" value="2EXR"/>
</dbReference>
<gene>
    <name evidence="3" type="ORF">RCO7_06395</name>
</gene>
<accession>A0A1E1KKV9</accession>
<dbReference type="PANTHER" id="PTHR35910:SF6">
    <property type="entry name" value="2EXR DOMAIN-CONTAINING PROTEIN"/>
    <property type="match status" value="1"/>
</dbReference>
<evidence type="ECO:0000256" key="1">
    <source>
        <dbReference type="SAM" id="MobiDB-lite"/>
    </source>
</evidence>
<keyword evidence="4" id="KW-1185">Reference proteome</keyword>
<name>A0A1E1KKV9_9HELO</name>
<feature type="region of interest" description="Disordered" evidence="1">
    <location>
        <begin position="191"/>
        <end position="215"/>
    </location>
</feature>
<dbReference type="Pfam" id="PF20150">
    <property type="entry name" value="2EXR"/>
    <property type="match status" value="1"/>
</dbReference>
<dbReference type="PANTHER" id="PTHR35910">
    <property type="entry name" value="2EXR DOMAIN-CONTAINING PROTEIN"/>
    <property type="match status" value="1"/>
</dbReference>
<sequence>MDSDSSVVSFHLFPALPTELRLKIWTYSLPQTPALLPRTNTAAHLRRTCRESRFVHTETFIPFFLPSAREQFTYPISLYGNPKTDDTLYLDDINSLTRDFQDWIARERRGVGGDVGGGMEGAGGRGRGLIKRLAIKDEIWKQRTARGSEPRLEGGMGDLRLMIFNPETGLASLEVLTLVLTGGALSSGCRRGSVGSGSHCDGVGGKREHEEEQGKDERRLVECEELFLEDKKVGNDARMILKTLRRMNEIGQGWRLPELRFARIVVV</sequence>